<proteinExistence type="predicted"/>
<reference evidence="1 2" key="1">
    <citation type="journal article" date="2015" name="Infect. Genet. Evol.">
        <title>Genomic sequences of six botulinum neurotoxin-producing strains representing three clostridial species illustrate the mobility and diversity of botulinum neurotoxin genes.</title>
        <authorList>
            <person name="Smith T.J."/>
            <person name="Hill K.K."/>
            <person name="Xie G."/>
            <person name="Foley B.T."/>
            <person name="Williamson C.H."/>
            <person name="Foster J.T."/>
            <person name="Johnson S.L."/>
            <person name="Chertkov O."/>
            <person name="Teshima H."/>
            <person name="Gibbons H.S."/>
            <person name="Johnsky L.A."/>
            <person name="Karavis M.A."/>
            <person name="Smith L.A."/>
        </authorList>
    </citation>
    <scope>NUCLEOTIDE SEQUENCE [LARGE SCALE GENOMIC DNA]</scope>
    <source>
        <strain evidence="1 2">CDC 2741</strain>
    </source>
</reference>
<organism evidence="1 2">
    <name type="scientific">Clostridium argentinense CDC 2741</name>
    <dbReference type="NCBI Taxonomy" id="1418104"/>
    <lineage>
        <taxon>Bacteria</taxon>
        <taxon>Bacillati</taxon>
        <taxon>Bacillota</taxon>
        <taxon>Clostridia</taxon>
        <taxon>Eubacteriales</taxon>
        <taxon>Clostridiaceae</taxon>
        <taxon>Clostridium</taxon>
    </lineage>
</organism>
<keyword evidence="2" id="KW-1185">Reference proteome</keyword>
<dbReference type="AlphaFoldDB" id="A0A0C1R232"/>
<evidence type="ECO:0000313" key="1">
    <source>
        <dbReference type="EMBL" id="KIE47482.1"/>
    </source>
</evidence>
<comment type="caution">
    <text evidence="1">The sequence shown here is derived from an EMBL/GenBank/DDBJ whole genome shotgun (WGS) entry which is preliminary data.</text>
</comment>
<evidence type="ECO:0000313" key="2">
    <source>
        <dbReference type="Proteomes" id="UP000031366"/>
    </source>
</evidence>
<dbReference type="STRING" id="29341.RSJ17_08390"/>
<name>A0A0C1R232_9CLOT</name>
<sequence>MQGRIKVLKDVDKSNILPMTHAKAVYVDEKNTLDKTLNNIESQIIQQRKTYAELKELIENNKLIPGTQYVLIDYKTKYQQPTTNVIKEMDVEELVLAANSDNTFKPIVSSLKYPQDIVYYDFDNNICEDNTTYRNGFILRRYDPISGNDAPQDWRTMLWARYKPNKDKYLNGTLGTLNYNSWTSGSAQMNVIYKADNKLWMAKNANVPTSPTDPNVFFEVYPDLDTPLLIEERTKWGDDIELMRGELVEVPTFGERCINNTIKNVLLPDSGIIRLHNNVFIKSCNDNLIGDISYNNTLDGSRNSLGSFCISNIFVRASSCNNLGVQCQNNILGITCTYNSFGGYCTGNILLNNNQHNSFGIRCYDNILTNFCLRNSFGNLCFRNKFSDSCQLNLFGNGCSNNVFKSSCGSNTFGSSTQRNVFGISCNYNNFGNFSADNIFGNSCGYNTFGNYTNKNTFGDNCQNNTFFNSCGNNTFGDSFQYNVVKALVNKNVTSLETGFRNTVTMNIEHGSGSYIYWYGGGAAITVKTIP</sequence>
<gene>
    <name evidence="1" type="ORF">U732_2941</name>
</gene>
<dbReference type="RefSeq" id="WP_039631274.1">
    <property type="nucleotide sequence ID" value="NZ_AYSO01000014.1"/>
</dbReference>
<accession>A0A0C1R232</accession>
<dbReference type="Proteomes" id="UP000031366">
    <property type="component" value="Unassembled WGS sequence"/>
</dbReference>
<dbReference type="EMBL" id="AYSO01000014">
    <property type="protein sequence ID" value="KIE47482.1"/>
    <property type="molecule type" value="Genomic_DNA"/>
</dbReference>
<protein>
    <submittedName>
        <fullName evidence="1">Uncharacterized protein</fullName>
    </submittedName>
</protein>